<dbReference type="SMART" id="SM00535">
    <property type="entry name" value="RIBOc"/>
    <property type="match status" value="1"/>
</dbReference>
<dbReference type="PROSITE" id="PS50137">
    <property type="entry name" value="DS_RBD"/>
    <property type="match status" value="1"/>
</dbReference>
<evidence type="ECO:0000256" key="11">
    <source>
        <dbReference type="ARBA" id="ARBA00022759"/>
    </source>
</evidence>
<dbReference type="InterPro" id="IPR000999">
    <property type="entry name" value="RNase_III_dom"/>
</dbReference>
<organism evidence="19 20">
    <name type="scientific">Ferrovibrio terrae</name>
    <dbReference type="NCBI Taxonomy" id="2594003"/>
    <lineage>
        <taxon>Bacteria</taxon>
        <taxon>Pseudomonadati</taxon>
        <taxon>Pseudomonadota</taxon>
        <taxon>Alphaproteobacteria</taxon>
        <taxon>Rhodospirillales</taxon>
        <taxon>Rhodospirillaceae</taxon>
        <taxon>Ferrovibrio</taxon>
    </lineage>
</organism>
<keyword evidence="9 15" id="KW-0540">Nuclease</keyword>
<evidence type="ECO:0000313" key="20">
    <source>
        <dbReference type="Proteomes" id="UP000317496"/>
    </source>
</evidence>
<dbReference type="OrthoDB" id="9805026at2"/>
<dbReference type="GO" id="GO:0005737">
    <property type="term" value="C:cytoplasm"/>
    <property type="evidence" value="ECO:0007669"/>
    <property type="project" value="UniProtKB-SubCell"/>
</dbReference>
<dbReference type="AlphaFoldDB" id="A0A516H551"/>
<dbReference type="GO" id="GO:0019843">
    <property type="term" value="F:rRNA binding"/>
    <property type="evidence" value="ECO:0007669"/>
    <property type="project" value="UniProtKB-KW"/>
</dbReference>
<dbReference type="FunFam" id="3.30.160.20:FF:000003">
    <property type="entry name" value="Ribonuclease 3"/>
    <property type="match status" value="1"/>
</dbReference>
<dbReference type="GO" id="GO:0046872">
    <property type="term" value="F:metal ion binding"/>
    <property type="evidence" value="ECO:0007669"/>
    <property type="project" value="UniProtKB-KW"/>
</dbReference>
<dbReference type="EMBL" id="CP041636">
    <property type="protein sequence ID" value="QDO98861.1"/>
    <property type="molecule type" value="Genomic_DNA"/>
</dbReference>
<gene>
    <name evidence="15 19" type="primary">rnc</name>
    <name evidence="19" type="ORF">FNB15_17010</name>
</gene>
<dbReference type="CDD" id="cd00593">
    <property type="entry name" value="RIBOc"/>
    <property type="match status" value="1"/>
</dbReference>
<name>A0A516H551_9PROT</name>
<dbReference type="InterPro" id="IPR011907">
    <property type="entry name" value="RNase_III"/>
</dbReference>
<keyword evidence="7 15" id="KW-0507">mRNA processing</keyword>
<evidence type="ECO:0000256" key="8">
    <source>
        <dbReference type="ARBA" id="ARBA00022694"/>
    </source>
</evidence>
<feature type="region of interest" description="Disordered" evidence="16">
    <location>
        <begin position="236"/>
        <end position="268"/>
    </location>
</feature>
<dbReference type="GO" id="GO:0006397">
    <property type="term" value="P:mRNA processing"/>
    <property type="evidence" value="ECO:0007669"/>
    <property type="project" value="UniProtKB-UniRule"/>
</dbReference>
<dbReference type="NCBIfam" id="TIGR02191">
    <property type="entry name" value="RNaseIII"/>
    <property type="match status" value="1"/>
</dbReference>
<keyword evidence="12 15" id="KW-0378">Hydrolase</keyword>
<feature type="domain" description="DRBM" evidence="17">
    <location>
        <begin position="196"/>
        <end position="265"/>
    </location>
</feature>
<dbReference type="GO" id="GO:0008033">
    <property type="term" value="P:tRNA processing"/>
    <property type="evidence" value="ECO:0007669"/>
    <property type="project" value="UniProtKB-KW"/>
</dbReference>
<reference evidence="19 20" key="1">
    <citation type="submission" date="2019-07" db="EMBL/GenBank/DDBJ databases">
        <title>Genome sequencing for Ferrovibrio sp. K5.</title>
        <authorList>
            <person name="Park S.-J."/>
        </authorList>
    </citation>
    <scope>NUCLEOTIDE SEQUENCE [LARGE SCALE GENOMIC DNA]</scope>
    <source>
        <strain evidence="19 20">K5</strain>
    </source>
</reference>
<evidence type="ECO:0000256" key="3">
    <source>
        <dbReference type="ARBA" id="ARBA00010183"/>
    </source>
</evidence>
<sequence length="268" mass="28982">MVRCLALGPHVHWHQLRPALSAETRKPALEQIQQALGHKFADVKLLEEALVHPSANPRRSRAKSGKAKAVETPPTVRDYNRLEFIGDRVLGLVVATLLAERFPQAEAGELALRYNALVKQESLARFAQSLGLGDFIQLSRSERDSGGAGKPAILADACEAVVAALYLDGGLKVAERFVRRYMEPMMSEVANGAAKDPKTALQEWAAARGKAAPRYEIVSTEGPPHEPRFTVAVKLGNGEPAKGQGGSKRAAEQEAAGRLLDRLVTEKA</sequence>
<evidence type="ECO:0000313" key="19">
    <source>
        <dbReference type="EMBL" id="QDO98861.1"/>
    </source>
</evidence>
<evidence type="ECO:0000256" key="13">
    <source>
        <dbReference type="ARBA" id="ARBA00022842"/>
    </source>
</evidence>
<evidence type="ECO:0000256" key="1">
    <source>
        <dbReference type="ARBA" id="ARBA00000109"/>
    </source>
</evidence>
<keyword evidence="6 15" id="KW-0698">rRNA processing</keyword>
<dbReference type="HAMAP" id="MF_00104">
    <property type="entry name" value="RNase_III"/>
    <property type="match status" value="1"/>
</dbReference>
<dbReference type="PANTHER" id="PTHR11207">
    <property type="entry name" value="RIBONUCLEASE III"/>
    <property type="match status" value="1"/>
</dbReference>
<keyword evidence="5 15" id="KW-0963">Cytoplasm</keyword>
<dbReference type="SUPFAM" id="SSF54768">
    <property type="entry name" value="dsRNA-binding domain-like"/>
    <property type="match status" value="1"/>
</dbReference>
<comment type="catalytic activity">
    <reaction evidence="1 15">
        <text>Endonucleolytic cleavage to 5'-phosphomonoester.</text>
        <dbReference type="EC" id="3.1.26.3"/>
    </reaction>
</comment>
<keyword evidence="10 15" id="KW-0479">Metal-binding</keyword>
<dbReference type="GO" id="GO:0042802">
    <property type="term" value="F:identical protein binding"/>
    <property type="evidence" value="ECO:0007669"/>
    <property type="project" value="UniProtKB-ARBA"/>
</dbReference>
<dbReference type="Pfam" id="PF14622">
    <property type="entry name" value="Ribonucleas_3_3"/>
    <property type="match status" value="1"/>
</dbReference>
<evidence type="ECO:0000256" key="9">
    <source>
        <dbReference type="ARBA" id="ARBA00022722"/>
    </source>
</evidence>
<dbReference type="PROSITE" id="PS50142">
    <property type="entry name" value="RNASE_3_2"/>
    <property type="match status" value="1"/>
</dbReference>
<keyword evidence="11 15" id="KW-0255">Endonuclease</keyword>
<dbReference type="FunFam" id="1.10.1520.10:FF:000001">
    <property type="entry name" value="Ribonuclease 3"/>
    <property type="match status" value="1"/>
</dbReference>
<dbReference type="Pfam" id="PF00035">
    <property type="entry name" value="dsrm"/>
    <property type="match status" value="1"/>
</dbReference>
<evidence type="ECO:0000259" key="17">
    <source>
        <dbReference type="PROSITE" id="PS50137"/>
    </source>
</evidence>
<comment type="cofactor">
    <cofactor evidence="15">
        <name>Mg(2+)</name>
        <dbReference type="ChEBI" id="CHEBI:18420"/>
    </cofactor>
</comment>
<comment type="similarity">
    <text evidence="3">Belongs to the ribonuclease III family.</text>
</comment>
<dbReference type="SMART" id="SM00358">
    <property type="entry name" value="DSRM"/>
    <property type="match status" value="1"/>
</dbReference>
<feature type="active site" evidence="15">
    <location>
        <position position="87"/>
    </location>
</feature>
<accession>A0A516H551</accession>
<dbReference type="GO" id="GO:0003725">
    <property type="term" value="F:double-stranded RNA binding"/>
    <property type="evidence" value="ECO:0007669"/>
    <property type="project" value="TreeGrafter"/>
</dbReference>
<evidence type="ECO:0000256" key="4">
    <source>
        <dbReference type="ARBA" id="ARBA00011738"/>
    </source>
</evidence>
<evidence type="ECO:0000256" key="15">
    <source>
        <dbReference type="HAMAP-Rule" id="MF_00104"/>
    </source>
</evidence>
<dbReference type="EC" id="3.1.26.3" evidence="15"/>
<evidence type="ECO:0000256" key="16">
    <source>
        <dbReference type="SAM" id="MobiDB-lite"/>
    </source>
</evidence>
<comment type="subunit">
    <text evidence="4 15">Homodimer.</text>
</comment>
<evidence type="ECO:0000256" key="2">
    <source>
        <dbReference type="ARBA" id="ARBA00004496"/>
    </source>
</evidence>
<feature type="binding site" evidence="15">
    <location>
        <position position="83"/>
    </location>
    <ligand>
        <name>Mg(2+)</name>
        <dbReference type="ChEBI" id="CHEBI:18420"/>
    </ligand>
</feature>
<proteinExistence type="inferred from homology"/>
<dbReference type="Proteomes" id="UP000317496">
    <property type="component" value="Chromosome"/>
</dbReference>
<evidence type="ECO:0000256" key="14">
    <source>
        <dbReference type="ARBA" id="ARBA00022884"/>
    </source>
</evidence>
<evidence type="ECO:0000256" key="12">
    <source>
        <dbReference type="ARBA" id="ARBA00022801"/>
    </source>
</evidence>
<dbReference type="Gene3D" id="3.30.160.20">
    <property type="match status" value="1"/>
</dbReference>
<comment type="subcellular location">
    <subcellularLocation>
        <location evidence="2 15">Cytoplasm</location>
    </subcellularLocation>
</comment>
<dbReference type="InterPro" id="IPR036389">
    <property type="entry name" value="RNase_III_sf"/>
</dbReference>
<evidence type="ECO:0000256" key="10">
    <source>
        <dbReference type="ARBA" id="ARBA00022723"/>
    </source>
</evidence>
<keyword evidence="20" id="KW-1185">Reference proteome</keyword>
<dbReference type="SUPFAM" id="SSF69065">
    <property type="entry name" value="RNase III domain-like"/>
    <property type="match status" value="1"/>
</dbReference>
<keyword evidence="15" id="KW-0699">rRNA-binding</keyword>
<feature type="binding site" evidence="15">
    <location>
        <position position="159"/>
    </location>
    <ligand>
        <name>Mg(2+)</name>
        <dbReference type="ChEBI" id="CHEBI:18420"/>
    </ligand>
</feature>
<keyword evidence="14 15" id="KW-0694">RNA-binding</keyword>
<dbReference type="PANTHER" id="PTHR11207:SF0">
    <property type="entry name" value="RIBONUCLEASE 3"/>
    <property type="match status" value="1"/>
</dbReference>
<dbReference type="GO" id="GO:0006364">
    <property type="term" value="P:rRNA processing"/>
    <property type="evidence" value="ECO:0007669"/>
    <property type="project" value="UniProtKB-UniRule"/>
</dbReference>
<dbReference type="KEGG" id="fer:FNB15_17010"/>
<evidence type="ECO:0000256" key="5">
    <source>
        <dbReference type="ARBA" id="ARBA00022490"/>
    </source>
</evidence>
<feature type="compositionally biased region" description="Basic and acidic residues" evidence="16">
    <location>
        <begin position="259"/>
        <end position="268"/>
    </location>
</feature>
<dbReference type="Gene3D" id="1.10.1520.10">
    <property type="entry name" value="Ribonuclease III domain"/>
    <property type="match status" value="1"/>
</dbReference>
<dbReference type="GO" id="GO:0010468">
    <property type="term" value="P:regulation of gene expression"/>
    <property type="evidence" value="ECO:0007669"/>
    <property type="project" value="TreeGrafter"/>
</dbReference>
<feature type="binding site" evidence="15">
    <location>
        <position position="156"/>
    </location>
    <ligand>
        <name>Mg(2+)</name>
        <dbReference type="ChEBI" id="CHEBI:18420"/>
    </ligand>
</feature>
<dbReference type="GO" id="GO:0004525">
    <property type="term" value="F:ribonuclease III activity"/>
    <property type="evidence" value="ECO:0007669"/>
    <property type="project" value="UniProtKB-UniRule"/>
</dbReference>
<evidence type="ECO:0000259" key="18">
    <source>
        <dbReference type="PROSITE" id="PS50142"/>
    </source>
</evidence>
<comment type="function">
    <text evidence="15">Digests double-stranded RNA. Involved in the processing of primary rRNA transcript to yield the immediate precursors to the large and small rRNAs (23S and 16S). Processes some mRNAs, and tRNAs when they are encoded in the rRNA operon. Processes pre-crRNA and tracrRNA of type II CRISPR loci if present in the organism.</text>
</comment>
<keyword evidence="8 15" id="KW-0819">tRNA processing</keyword>
<evidence type="ECO:0000256" key="7">
    <source>
        <dbReference type="ARBA" id="ARBA00022664"/>
    </source>
</evidence>
<protein>
    <recommendedName>
        <fullName evidence="15">Ribonuclease 3</fullName>
        <ecNumber evidence="15">3.1.26.3</ecNumber>
    </recommendedName>
    <alternativeName>
        <fullName evidence="15">Ribonuclease III</fullName>
        <shortName evidence="15">RNase III</shortName>
    </alternativeName>
</protein>
<keyword evidence="13 15" id="KW-0460">Magnesium</keyword>
<feature type="active site" evidence="15">
    <location>
        <position position="159"/>
    </location>
</feature>
<dbReference type="InterPro" id="IPR014720">
    <property type="entry name" value="dsRBD_dom"/>
</dbReference>
<dbReference type="CDD" id="cd10845">
    <property type="entry name" value="DSRM_RNAse_III_family"/>
    <property type="match status" value="1"/>
</dbReference>
<evidence type="ECO:0000256" key="6">
    <source>
        <dbReference type="ARBA" id="ARBA00022552"/>
    </source>
</evidence>
<feature type="domain" description="RNase III" evidence="18">
    <location>
        <begin position="29"/>
        <end position="170"/>
    </location>
</feature>